<evidence type="ECO:0000256" key="1">
    <source>
        <dbReference type="ARBA" id="ARBA00013860"/>
    </source>
</evidence>
<dbReference type="Gene3D" id="3.40.1550.20">
    <property type="entry name" value="Transcriptional regulator MraZ domain"/>
    <property type="match status" value="1"/>
</dbReference>
<dbReference type="GO" id="GO:0003700">
    <property type="term" value="F:DNA-binding transcription factor activity"/>
    <property type="evidence" value="ECO:0007669"/>
    <property type="project" value="UniProtKB-UniRule"/>
</dbReference>
<comment type="subcellular location">
    <subcellularLocation>
        <location evidence="7">Cytoplasm</location>
        <location evidence="7">Nucleoid</location>
    </subcellularLocation>
</comment>
<dbReference type="GO" id="GO:0009295">
    <property type="term" value="C:nucleoid"/>
    <property type="evidence" value="ECO:0007669"/>
    <property type="project" value="UniProtKB-SubCell"/>
</dbReference>
<sequence length="149" mass="16857">MYFRGRSIRSLDTKGRLMLPPEFRDILISRSEGGQLVLTTLDGCVYGFPWPDWQEFEDKINRIKNPARAVRDFRRLVLGGAEVMAADGQGRIRLSRELMQYSGIDREAVLVGQGAHFELWSAERLAPALAQSFDDVTQAMTDSGIDFVF</sequence>
<dbReference type="PANTHER" id="PTHR34701:SF1">
    <property type="entry name" value="TRANSCRIPTIONAL REGULATOR MRAZ"/>
    <property type="match status" value="1"/>
</dbReference>
<evidence type="ECO:0000313" key="9">
    <source>
        <dbReference type="EMBL" id="SBV98935.1"/>
    </source>
</evidence>
<accession>A0A212JI65</accession>
<dbReference type="InterPro" id="IPR003444">
    <property type="entry name" value="MraZ"/>
</dbReference>
<keyword evidence="4 7" id="KW-0805">Transcription regulation</keyword>
<evidence type="ECO:0000256" key="5">
    <source>
        <dbReference type="ARBA" id="ARBA00023125"/>
    </source>
</evidence>
<organism evidence="9">
    <name type="scientific">uncultured delta proteobacterium</name>
    <dbReference type="NCBI Taxonomy" id="34034"/>
    <lineage>
        <taxon>Bacteria</taxon>
        <taxon>Deltaproteobacteria</taxon>
        <taxon>environmental samples</taxon>
    </lineage>
</organism>
<dbReference type="Pfam" id="PF02381">
    <property type="entry name" value="MraZ"/>
    <property type="match status" value="2"/>
</dbReference>
<dbReference type="InterPro" id="IPR035644">
    <property type="entry name" value="MraZ_C"/>
</dbReference>
<name>A0A212JI65_9DELT</name>
<comment type="subunit">
    <text evidence="7">Forms oligomers.</text>
</comment>
<dbReference type="CDD" id="cd16320">
    <property type="entry name" value="MraZ_N"/>
    <property type="match status" value="1"/>
</dbReference>
<dbReference type="InterPro" id="IPR007159">
    <property type="entry name" value="SpoVT-AbrB_dom"/>
</dbReference>
<dbReference type="InterPro" id="IPR038619">
    <property type="entry name" value="MraZ_sf"/>
</dbReference>
<keyword evidence="6 7" id="KW-0804">Transcription</keyword>
<dbReference type="InterPro" id="IPR020603">
    <property type="entry name" value="MraZ_dom"/>
</dbReference>
<evidence type="ECO:0000256" key="7">
    <source>
        <dbReference type="HAMAP-Rule" id="MF_01008"/>
    </source>
</evidence>
<keyword evidence="3" id="KW-0677">Repeat</keyword>
<dbReference type="AlphaFoldDB" id="A0A212JI65"/>
<evidence type="ECO:0000256" key="4">
    <source>
        <dbReference type="ARBA" id="ARBA00023015"/>
    </source>
</evidence>
<keyword evidence="5 7" id="KW-0238">DNA-binding</keyword>
<evidence type="ECO:0000256" key="6">
    <source>
        <dbReference type="ARBA" id="ARBA00023163"/>
    </source>
</evidence>
<comment type="similarity">
    <text evidence="7">Belongs to the MraZ family.</text>
</comment>
<dbReference type="CDD" id="cd16321">
    <property type="entry name" value="MraZ_C"/>
    <property type="match status" value="1"/>
</dbReference>
<feature type="domain" description="SpoVT-AbrB" evidence="8">
    <location>
        <begin position="6"/>
        <end position="52"/>
    </location>
</feature>
<protein>
    <recommendedName>
        <fullName evidence="1 7">Transcriptional regulator MraZ</fullName>
    </recommendedName>
</protein>
<keyword evidence="2 7" id="KW-0963">Cytoplasm</keyword>
<evidence type="ECO:0000256" key="3">
    <source>
        <dbReference type="ARBA" id="ARBA00022737"/>
    </source>
</evidence>
<evidence type="ECO:0000256" key="2">
    <source>
        <dbReference type="ARBA" id="ARBA00022490"/>
    </source>
</evidence>
<proteinExistence type="inferred from homology"/>
<evidence type="ECO:0000259" key="8">
    <source>
        <dbReference type="PROSITE" id="PS51740"/>
    </source>
</evidence>
<dbReference type="EMBL" id="FLUQ01000001">
    <property type="protein sequence ID" value="SBV98935.1"/>
    <property type="molecule type" value="Genomic_DNA"/>
</dbReference>
<gene>
    <name evidence="7 9" type="primary">mraZ</name>
    <name evidence="9" type="ORF">KL86DPRO_11473</name>
</gene>
<dbReference type="InterPro" id="IPR035642">
    <property type="entry name" value="MraZ_N"/>
</dbReference>
<dbReference type="HAMAP" id="MF_01008">
    <property type="entry name" value="MraZ"/>
    <property type="match status" value="1"/>
</dbReference>
<reference evidence="9" key="1">
    <citation type="submission" date="2016-04" db="EMBL/GenBank/DDBJ databases">
        <authorList>
            <person name="Evans L.H."/>
            <person name="Alamgir A."/>
            <person name="Owens N."/>
            <person name="Weber N.D."/>
            <person name="Virtaneva K."/>
            <person name="Barbian K."/>
            <person name="Babar A."/>
            <person name="Rosenke K."/>
        </authorList>
    </citation>
    <scope>NUCLEOTIDE SEQUENCE</scope>
    <source>
        <strain evidence="9">86</strain>
    </source>
</reference>
<feature type="domain" description="SpoVT-AbrB" evidence="8">
    <location>
        <begin position="81"/>
        <end position="124"/>
    </location>
</feature>
<dbReference type="PROSITE" id="PS51740">
    <property type="entry name" value="SPOVT_ABRB"/>
    <property type="match status" value="2"/>
</dbReference>
<dbReference type="SUPFAM" id="SSF89447">
    <property type="entry name" value="AbrB/MazE/MraZ-like"/>
    <property type="match status" value="1"/>
</dbReference>
<dbReference type="PANTHER" id="PTHR34701">
    <property type="entry name" value="TRANSCRIPTIONAL REGULATOR MRAZ"/>
    <property type="match status" value="1"/>
</dbReference>
<dbReference type="InterPro" id="IPR037914">
    <property type="entry name" value="SpoVT-AbrB_sf"/>
</dbReference>
<dbReference type="GO" id="GO:0000976">
    <property type="term" value="F:transcription cis-regulatory region binding"/>
    <property type="evidence" value="ECO:0007669"/>
    <property type="project" value="TreeGrafter"/>
</dbReference>
<dbReference type="GO" id="GO:2000143">
    <property type="term" value="P:negative regulation of DNA-templated transcription initiation"/>
    <property type="evidence" value="ECO:0007669"/>
    <property type="project" value="TreeGrafter"/>
</dbReference>
<dbReference type="GO" id="GO:0005737">
    <property type="term" value="C:cytoplasm"/>
    <property type="evidence" value="ECO:0007669"/>
    <property type="project" value="UniProtKB-UniRule"/>
</dbReference>